<protein>
    <submittedName>
        <fullName evidence="1">Uncharacterized protein</fullName>
    </submittedName>
</protein>
<evidence type="ECO:0000313" key="1">
    <source>
        <dbReference type="EMBL" id="CAB3385223.1"/>
    </source>
</evidence>
<organism evidence="1 2">
    <name type="scientific">Cloeon dipterum</name>
    <dbReference type="NCBI Taxonomy" id="197152"/>
    <lineage>
        <taxon>Eukaryota</taxon>
        <taxon>Metazoa</taxon>
        <taxon>Ecdysozoa</taxon>
        <taxon>Arthropoda</taxon>
        <taxon>Hexapoda</taxon>
        <taxon>Insecta</taxon>
        <taxon>Pterygota</taxon>
        <taxon>Palaeoptera</taxon>
        <taxon>Ephemeroptera</taxon>
        <taxon>Pisciforma</taxon>
        <taxon>Baetidae</taxon>
        <taxon>Cloeon</taxon>
    </lineage>
</organism>
<dbReference type="AlphaFoldDB" id="A0A8S1DNF8"/>
<name>A0A8S1DNF8_9INSE</name>
<reference evidence="1 2" key="1">
    <citation type="submission" date="2020-04" db="EMBL/GenBank/DDBJ databases">
        <authorList>
            <person name="Alioto T."/>
            <person name="Alioto T."/>
            <person name="Gomez Garrido J."/>
        </authorList>
    </citation>
    <scope>NUCLEOTIDE SEQUENCE [LARGE SCALE GENOMIC DNA]</scope>
</reference>
<accession>A0A8S1DNF8</accession>
<dbReference type="Proteomes" id="UP000494165">
    <property type="component" value="Unassembled WGS sequence"/>
</dbReference>
<proteinExistence type="predicted"/>
<gene>
    <name evidence="1" type="ORF">CLODIP_2_CD01328</name>
</gene>
<keyword evidence="2" id="KW-1185">Reference proteome</keyword>
<dbReference type="EMBL" id="CADEPI010000400">
    <property type="protein sequence ID" value="CAB3385223.1"/>
    <property type="molecule type" value="Genomic_DNA"/>
</dbReference>
<comment type="caution">
    <text evidence="1">The sequence shown here is derived from an EMBL/GenBank/DDBJ whole genome shotgun (WGS) entry which is preliminary data.</text>
</comment>
<sequence length="354" mass="41436">MRLLGMNWRFIRKGRDPPDFTLALAADANPSSGPDERLFYGKVIIDGLSYYGQVRADGKCYVAKYFSAMRFDVVLTFRNFYIFEYASQEPRITLFAPLNSQHAHGPYFHPIRDAEDFNFLVPEAYRNLNCELVARFLHDDRYLPGFVHVKTRTGFFLRRNEARQQQIIKIDNYEFDLLVNWADTLEWKKHDDEGDHLDSKNAFPADPEAPERLYFGRYFPSEGDVFYGQVYEDGLCCSQFYEDVLLWSSRFDVLEYKEPLHTLEWKIHHNEGANLDLTNAFPADPQAPQPQRLYFGRHNPGDGFIYHGQVYEDGKCNFYFDNDILFTSPSFELLEYKQPLYPEPETDVPIPVSP</sequence>
<evidence type="ECO:0000313" key="2">
    <source>
        <dbReference type="Proteomes" id="UP000494165"/>
    </source>
</evidence>